<dbReference type="InterPro" id="IPR052718">
    <property type="entry name" value="NmrA-type_oxidoreductase"/>
</dbReference>
<gene>
    <name evidence="2" type="ORF">BD324DRAFT_633479</name>
</gene>
<dbReference type="AlphaFoldDB" id="A0A1Y1UAD3"/>
<dbReference type="InterPro" id="IPR036291">
    <property type="entry name" value="NAD(P)-bd_dom_sf"/>
</dbReference>
<dbReference type="Proteomes" id="UP000193218">
    <property type="component" value="Unassembled WGS sequence"/>
</dbReference>
<dbReference type="Pfam" id="PF05368">
    <property type="entry name" value="NmrA"/>
    <property type="match status" value="1"/>
</dbReference>
<dbReference type="PANTHER" id="PTHR47129:SF1">
    <property type="entry name" value="NMRA-LIKE DOMAIN-CONTAINING PROTEIN"/>
    <property type="match status" value="1"/>
</dbReference>
<protein>
    <recommendedName>
        <fullName evidence="1">NmrA-like domain-containing protein</fullName>
    </recommendedName>
</protein>
<dbReference type="OrthoDB" id="419598at2759"/>
<dbReference type="EMBL" id="NBSH01000012">
    <property type="protein sequence ID" value="ORX34979.1"/>
    <property type="molecule type" value="Genomic_DNA"/>
</dbReference>
<dbReference type="InParanoid" id="A0A1Y1UAD3"/>
<name>A0A1Y1UAD3_9TREE</name>
<dbReference type="GeneID" id="33558434"/>
<dbReference type="RefSeq" id="XP_021869195.1">
    <property type="nucleotide sequence ID" value="XM_022016625.1"/>
</dbReference>
<evidence type="ECO:0000259" key="1">
    <source>
        <dbReference type="Pfam" id="PF05368"/>
    </source>
</evidence>
<comment type="caution">
    <text evidence="2">The sequence shown here is derived from an EMBL/GenBank/DDBJ whole genome shotgun (WGS) entry which is preliminary data.</text>
</comment>
<dbReference type="InterPro" id="IPR008030">
    <property type="entry name" value="NmrA-like"/>
</dbReference>
<proteinExistence type="predicted"/>
<dbReference type="Gene3D" id="3.90.25.10">
    <property type="entry name" value="UDP-galactose 4-epimerase, domain 1"/>
    <property type="match status" value="1"/>
</dbReference>
<reference evidence="2 3" key="1">
    <citation type="submission" date="2017-03" db="EMBL/GenBank/DDBJ databases">
        <title>Widespread Adenine N6-methylation of Active Genes in Fungi.</title>
        <authorList>
            <consortium name="DOE Joint Genome Institute"/>
            <person name="Mondo S.J."/>
            <person name="Dannebaum R.O."/>
            <person name="Kuo R.C."/>
            <person name="Louie K.B."/>
            <person name="Bewick A.J."/>
            <person name="Labutti K."/>
            <person name="Haridas S."/>
            <person name="Kuo A."/>
            <person name="Salamov A."/>
            <person name="Ahrendt S.R."/>
            <person name="Lau R."/>
            <person name="Bowen B.P."/>
            <person name="Lipzen A."/>
            <person name="Sullivan W."/>
            <person name="Andreopoulos W.B."/>
            <person name="Clum A."/>
            <person name="Lindquist E."/>
            <person name="Daum C."/>
            <person name="Northen T.R."/>
            <person name="Ramamoorthy G."/>
            <person name="Schmitz R.J."/>
            <person name="Gryganskyi A."/>
            <person name="Culley D."/>
            <person name="Magnuson J."/>
            <person name="James T.Y."/>
            <person name="O'Malley M.A."/>
            <person name="Stajich J.E."/>
            <person name="Spatafora J.W."/>
            <person name="Visel A."/>
            <person name="Grigoriev I.V."/>
        </authorList>
    </citation>
    <scope>NUCLEOTIDE SEQUENCE [LARGE SCALE GENOMIC DNA]</scope>
    <source>
        <strain evidence="2 3">NRRL Y-17943</strain>
    </source>
</reference>
<dbReference type="STRING" id="4999.A0A1Y1UAD3"/>
<evidence type="ECO:0000313" key="3">
    <source>
        <dbReference type="Proteomes" id="UP000193218"/>
    </source>
</evidence>
<organism evidence="2 3">
    <name type="scientific">Kockovaella imperatae</name>
    <dbReference type="NCBI Taxonomy" id="4999"/>
    <lineage>
        <taxon>Eukaryota</taxon>
        <taxon>Fungi</taxon>
        <taxon>Dikarya</taxon>
        <taxon>Basidiomycota</taxon>
        <taxon>Agaricomycotina</taxon>
        <taxon>Tremellomycetes</taxon>
        <taxon>Tremellales</taxon>
        <taxon>Cuniculitremaceae</taxon>
        <taxon>Kockovaella</taxon>
    </lineage>
</organism>
<dbReference type="SUPFAM" id="SSF51735">
    <property type="entry name" value="NAD(P)-binding Rossmann-fold domains"/>
    <property type="match status" value="1"/>
</dbReference>
<sequence>MTVGITGPTGGLGSAIVDEILNRSLVPTSDLILITRDESSAKAKEYAAKGAQVRKGDFGDVSTLGSAFKGVDSLLIMAPGHHAGPHGVKYQIDAIEAAHEAGVSKFYLVSNVAAKAKSDFSPAEIHYEVEQHLEKKGYDFVSLRNGFYLSVVDTFLGNALKSGTLTAPPDGQIAWIDRDELGQAAAHIITGKYKTNGKYVDLVGSKSWTLKDAADILSKVTGKEIKRQEVEPQAFTDGAIAAGVPEMWARLTTAIATCAHDGDWSKTSGLVEEILGHKNKSLEEYIEAQYANKA</sequence>
<evidence type="ECO:0000313" key="2">
    <source>
        <dbReference type="EMBL" id="ORX34979.1"/>
    </source>
</evidence>
<dbReference type="Gene3D" id="3.40.50.720">
    <property type="entry name" value="NAD(P)-binding Rossmann-like Domain"/>
    <property type="match status" value="1"/>
</dbReference>
<dbReference type="PANTHER" id="PTHR47129">
    <property type="entry name" value="QUINONE OXIDOREDUCTASE 2"/>
    <property type="match status" value="1"/>
</dbReference>
<accession>A0A1Y1UAD3</accession>
<feature type="domain" description="NmrA-like" evidence="1">
    <location>
        <begin position="2"/>
        <end position="286"/>
    </location>
</feature>
<keyword evidence="3" id="KW-1185">Reference proteome</keyword>